<dbReference type="RefSeq" id="WP_286287315.1">
    <property type="nucleotide sequence ID" value="NZ_JASXSZ010000001.1"/>
</dbReference>
<keyword evidence="4" id="KW-1185">Reference proteome</keyword>
<dbReference type="InterPro" id="IPR020843">
    <property type="entry name" value="ER"/>
</dbReference>
<organism evidence="3 4">
    <name type="scientific">Microbacterium candidum</name>
    <dbReference type="NCBI Taxonomy" id="3041922"/>
    <lineage>
        <taxon>Bacteria</taxon>
        <taxon>Bacillati</taxon>
        <taxon>Actinomycetota</taxon>
        <taxon>Actinomycetes</taxon>
        <taxon>Micrococcales</taxon>
        <taxon>Microbacteriaceae</taxon>
        <taxon>Microbacterium</taxon>
    </lineage>
</organism>
<dbReference type="InterPro" id="IPR036291">
    <property type="entry name" value="NAD(P)-bd_dom_sf"/>
</dbReference>
<dbReference type="Pfam" id="PF00107">
    <property type="entry name" value="ADH_zinc_N"/>
    <property type="match status" value="1"/>
</dbReference>
<proteinExistence type="predicted"/>
<evidence type="ECO:0000313" key="4">
    <source>
        <dbReference type="Proteomes" id="UP001235064"/>
    </source>
</evidence>
<dbReference type="SMART" id="SM00829">
    <property type="entry name" value="PKS_ER"/>
    <property type="match status" value="1"/>
</dbReference>
<dbReference type="SUPFAM" id="SSF51735">
    <property type="entry name" value="NAD(P)-binding Rossmann-fold domains"/>
    <property type="match status" value="1"/>
</dbReference>
<sequence>MRAVRAVSQDYDEPLSGLRLEDVPEPIPPAGWTMVRVAAAALNPHDVWTLRGVGHPAERIPITLGCDAAGWDEAGNPVVIYPTLGDPDAGFGDITFDPARGLLSETVDGTLAEKVAVPRGHLAPKPEFLSFEEAAALPVTFGTAYRMLFTRGRLVPGQRVLVQGAAGGVSSAAILLARAAGAEVYATSRTEAGRAFAASLGAIALETGARLPELVDLVIETVGEATWAHSLRVLRRGGAVVIAGATSGAMPSADLARVFFNQLSVVGSTGCTFDEFTRMLRFVTTHGIRPPVAEVIGIDEAPRGFSRLIEGGVMGKIVVRIAS</sequence>
<dbReference type="InterPro" id="IPR011032">
    <property type="entry name" value="GroES-like_sf"/>
</dbReference>
<dbReference type="PANTHER" id="PTHR44154">
    <property type="entry name" value="QUINONE OXIDOREDUCTASE"/>
    <property type="match status" value="1"/>
</dbReference>
<feature type="domain" description="Enoyl reductase (ER)" evidence="2">
    <location>
        <begin position="13"/>
        <end position="319"/>
    </location>
</feature>
<dbReference type="Proteomes" id="UP001235064">
    <property type="component" value="Unassembled WGS sequence"/>
</dbReference>
<reference evidence="3 4" key="1">
    <citation type="submission" date="2023-06" db="EMBL/GenBank/DDBJ databases">
        <title>Microbacterium sp. nov., isolated from a waste landfill.</title>
        <authorList>
            <person name="Wen W."/>
        </authorList>
    </citation>
    <scope>NUCLEOTIDE SEQUENCE [LARGE SCALE GENOMIC DNA]</scope>
    <source>
        <strain evidence="3 4">ASV49</strain>
    </source>
</reference>
<dbReference type="PANTHER" id="PTHR44154:SF1">
    <property type="entry name" value="QUINONE OXIDOREDUCTASE"/>
    <property type="match status" value="1"/>
</dbReference>
<dbReference type="SUPFAM" id="SSF50129">
    <property type="entry name" value="GroES-like"/>
    <property type="match status" value="1"/>
</dbReference>
<protein>
    <submittedName>
        <fullName evidence="3">Zinc-binding dehydrogenase</fullName>
    </submittedName>
</protein>
<comment type="caution">
    <text evidence="3">The sequence shown here is derived from an EMBL/GenBank/DDBJ whole genome shotgun (WGS) entry which is preliminary data.</text>
</comment>
<name>A0ABT7MW50_9MICO</name>
<dbReference type="Gene3D" id="3.90.180.10">
    <property type="entry name" value="Medium-chain alcohol dehydrogenases, catalytic domain"/>
    <property type="match status" value="1"/>
</dbReference>
<evidence type="ECO:0000313" key="3">
    <source>
        <dbReference type="EMBL" id="MDL9978683.1"/>
    </source>
</evidence>
<keyword evidence="1" id="KW-0521">NADP</keyword>
<dbReference type="Pfam" id="PF08240">
    <property type="entry name" value="ADH_N"/>
    <property type="match status" value="1"/>
</dbReference>
<gene>
    <name evidence="3" type="ORF">QSV35_05035</name>
</gene>
<dbReference type="EMBL" id="JASXSZ010000001">
    <property type="protein sequence ID" value="MDL9978683.1"/>
    <property type="molecule type" value="Genomic_DNA"/>
</dbReference>
<evidence type="ECO:0000256" key="1">
    <source>
        <dbReference type="ARBA" id="ARBA00022857"/>
    </source>
</evidence>
<evidence type="ECO:0000259" key="2">
    <source>
        <dbReference type="SMART" id="SM00829"/>
    </source>
</evidence>
<dbReference type="InterPro" id="IPR013149">
    <property type="entry name" value="ADH-like_C"/>
</dbReference>
<dbReference type="InterPro" id="IPR051603">
    <property type="entry name" value="Zinc-ADH_QOR/CCCR"/>
</dbReference>
<accession>A0ABT7MW50</accession>
<dbReference type="InterPro" id="IPR013154">
    <property type="entry name" value="ADH-like_N"/>
</dbReference>